<proteinExistence type="predicted"/>
<protein>
    <submittedName>
        <fullName evidence="1">GNAT family acetyltransferase</fullName>
    </submittedName>
</protein>
<dbReference type="GO" id="GO:0016740">
    <property type="term" value="F:transferase activity"/>
    <property type="evidence" value="ECO:0007669"/>
    <property type="project" value="UniProtKB-KW"/>
</dbReference>
<dbReference type="GeneID" id="42180359"/>
<dbReference type="RefSeq" id="WP_015763408.1">
    <property type="nucleotide sequence ID" value="NZ_CP039375.1"/>
</dbReference>
<keyword evidence="1" id="KW-0808">Transferase</keyword>
<name>A0A4D6KI56_9EURY</name>
<organism evidence="1 2">
    <name type="scientific">Halomicrobium mukohataei</name>
    <dbReference type="NCBI Taxonomy" id="57705"/>
    <lineage>
        <taxon>Archaea</taxon>
        <taxon>Methanobacteriati</taxon>
        <taxon>Methanobacteriota</taxon>
        <taxon>Stenosarchaea group</taxon>
        <taxon>Halobacteria</taxon>
        <taxon>Halobacteriales</taxon>
        <taxon>Haloarculaceae</taxon>
        <taxon>Halomicrobium</taxon>
    </lineage>
</organism>
<dbReference type="Proteomes" id="UP000297053">
    <property type="component" value="Chromosome"/>
</dbReference>
<gene>
    <name evidence="1" type="ORF">E5139_15420</name>
</gene>
<dbReference type="KEGG" id="halz:E5139_15420"/>
<reference evidence="1 2" key="1">
    <citation type="submission" date="2019-04" db="EMBL/GenBank/DDBJ databases">
        <title>Complete genome sequence of Arthrobacter sp. ZXY-2 associated with effective atrazine degradation and salt adaptation.</title>
        <authorList>
            <person name="Zhao X."/>
        </authorList>
    </citation>
    <scope>NUCLEOTIDE SEQUENCE [LARGE SCALE GENOMIC DNA]</scope>
    <source>
        <strain evidence="2">ZP60</strain>
    </source>
</reference>
<evidence type="ECO:0000313" key="1">
    <source>
        <dbReference type="EMBL" id="QCD66965.1"/>
    </source>
</evidence>
<reference evidence="1 2" key="2">
    <citation type="submission" date="2019-04" db="EMBL/GenBank/DDBJ databases">
        <authorList>
            <person name="Yang S."/>
            <person name="Wei W."/>
        </authorList>
    </citation>
    <scope>NUCLEOTIDE SEQUENCE [LARGE SCALE GENOMIC DNA]</scope>
    <source>
        <strain evidence="2">ZP60</strain>
    </source>
</reference>
<dbReference type="AlphaFoldDB" id="A0A4D6KI56"/>
<dbReference type="Pfam" id="PF19133">
    <property type="entry name" value="DUF5816"/>
    <property type="match status" value="1"/>
</dbReference>
<evidence type="ECO:0000313" key="2">
    <source>
        <dbReference type="Proteomes" id="UP000297053"/>
    </source>
</evidence>
<dbReference type="EMBL" id="CP039375">
    <property type="protein sequence ID" value="QCD66965.1"/>
    <property type="molecule type" value="Genomic_DNA"/>
</dbReference>
<dbReference type="OMA" id="KPTEWDA"/>
<dbReference type="InterPro" id="IPR043854">
    <property type="entry name" value="DUF5816"/>
</dbReference>
<sequence>MERHDSPDGQVLFVNRSESEIGSKGPFYLVYSDDEGTTRWGYFCSNCESVDNAMDAMGRVQCNECSNVRKPDQWDAAHE</sequence>
<accession>A0A4D6KI56</accession>